<dbReference type="RefSeq" id="WP_114646847.1">
    <property type="nucleotide sequence ID" value="NZ_QQNH01000028.1"/>
</dbReference>
<gene>
    <name evidence="1" type="ORF">DVH29_14160</name>
</gene>
<evidence type="ECO:0000313" key="2">
    <source>
        <dbReference type="Proteomes" id="UP000253759"/>
    </source>
</evidence>
<protein>
    <submittedName>
        <fullName evidence="1">Uncharacterized protein</fullName>
    </submittedName>
</protein>
<organism evidence="1 2">
    <name type="scientific">Pelagibacterium lacus</name>
    <dbReference type="NCBI Taxonomy" id="2282655"/>
    <lineage>
        <taxon>Bacteria</taxon>
        <taxon>Pseudomonadati</taxon>
        <taxon>Pseudomonadota</taxon>
        <taxon>Alphaproteobacteria</taxon>
        <taxon>Hyphomicrobiales</taxon>
        <taxon>Devosiaceae</taxon>
        <taxon>Pelagibacterium</taxon>
    </lineage>
</organism>
<reference evidence="2" key="1">
    <citation type="submission" date="2018-07" db="EMBL/GenBank/DDBJ databases">
        <authorList>
            <person name="Liu B.-T."/>
            <person name="Du Z."/>
        </authorList>
    </citation>
    <scope>NUCLEOTIDE SEQUENCE [LARGE SCALE GENOMIC DNA]</scope>
    <source>
        <strain evidence="2">XYN52</strain>
    </source>
</reference>
<keyword evidence="2" id="KW-1185">Reference proteome</keyword>
<name>A0A369VZV5_9HYPH</name>
<evidence type="ECO:0000313" key="1">
    <source>
        <dbReference type="EMBL" id="RDE07944.1"/>
    </source>
</evidence>
<sequence>MIPSAAQIGGLALVIAAGLPLAATPFAVSARSLPVIQSEDAAGSGLEAFCEAMSRSAAWAEDWQCVRTRIFEDNPVQRSPVIALRERAEAGEPLEPVEQAILAAAPRAGIINFCNKQKGGNAFLIRHDGRPAVVTSAHMLTDSSGQLACSVSELRNSTYMPNTS</sequence>
<accession>A0A369VZV5</accession>
<dbReference type="AlphaFoldDB" id="A0A369VZV5"/>
<dbReference type="Proteomes" id="UP000253759">
    <property type="component" value="Unassembled WGS sequence"/>
</dbReference>
<comment type="caution">
    <text evidence="1">The sequence shown here is derived from an EMBL/GenBank/DDBJ whole genome shotgun (WGS) entry which is preliminary data.</text>
</comment>
<proteinExistence type="predicted"/>
<dbReference type="EMBL" id="QQNH01000028">
    <property type="protein sequence ID" value="RDE07944.1"/>
    <property type="molecule type" value="Genomic_DNA"/>
</dbReference>